<proteinExistence type="predicted"/>
<feature type="transmembrane region" description="Helical" evidence="2">
    <location>
        <begin position="170"/>
        <end position="191"/>
    </location>
</feature>
<feature type="domain" description="Acyltransferase 3" evidence="3">
    <location>
        <begin position="13"/>
        <end position="360"/>
    </location>
</feature>
<feature type="transmembrane region" description="Helical" evidence="2">
    <location>
        <begin position="349"/>
        <end position="371"/>
    </location>
</feature>
<evidence type="ECO:0000313" key="5">
    <source>
        <dbReference type="Proteomes" id="UP001240447"/>
    </source>
</evidence>
<comment type="caution">
    <text evidence="4">The sequence shown here is derived from an EMBL/GenBank/DDBJ whole genome shotgun (WGS) entry which is preliminary data.</text>
</comment>
<dbReference type="Pfam" id="PF01757">
    <property type="entry name" value="Acyl_transf_3"/>
    <property type="match status" value="1"/>
</dbReference>
<feature type="transmembrane region" description="Helical" evidence="2">
    <location>
        <begin position="47"/>
        <end position="66"/>
    </location>
</feature>
<dbReference type="InterPro" id="IPR050879">
    <property type="entry name" value="Acyltransferase_3"/>
</dbReference>
<evidence type="ECO:0000256" key="2">
    <source>
        <dbReference type="SAM" id="Phobius"/>
    </source>
</evidence>
<accession>A0ABT9NSQ1</accession>
<reference evidence="4 5" key="1">
    <citation type="submission" date="2023-07" db="EMBL/GenBank/DDBJ databases">
        <title>Sequencing the genomes of 1000 actinobacteria strains.</title>
        <authorList>
            <person name="Klenk H.-P."/>
        </authorList>
    </citation>
    <scope>NUCLEOTIDE SEQUENCE [LARGE SCALE GENOMIC DNA]</scope>
    <source>
        <strain evidence="4 5">GD13</strain>
    </source>
</reference>
<keyword evidence="2" id="KW-1133">Transmembrane helix</keyword>
<evidence type="ECO:0000259" key="3">
    <source>
        <dbReference type="Pfam" id="PF01757"/>
    </source>
</evidence>
<feature type="transmembrane region" description="Helical" evidence="2">
    <location>
        <begin position="142"/>
        <end position="163"/>
    </location>
</feature>
<dbReference type="RefSeq" id="WP_306825295.1">
    <property type="nucleotide sequence ID" value="NZ_JAUSQM010000001.1"/>
</dbReference>
<dbReference type="PANTHER" id="PTHR23028">
    <property type="entry name" value="ACETYLTRANSFERASE"/>
    <property type="match status" value="1"/>
</dbReference>
<dbReference type="EMBL" id="JAUSQM010000001">
    <property type="protein sequence ID" value="MDP9823452.1"/>
    <property type="molecule type" value="Genomic_DNA"/>
</dbReference>
<evidence type="ECO:0000256" key="1">
    <source>
        <dbReference type="SAM" id="MobiDB-lite"/>
    </source>
</evidence>
<feature type="compositionally biased region" description="Low complexity" evidence="1">
    <location>
        <begin position="384"/>
        <end position="393"/>
    </location>
</feature>
<keyword evidence="2" id="KW-0812">Transmembrane</keyword>
<protein>
    <submittedName>
        <fullName evidence="4">Peptidoglycan/LPS O-acetylase OafA/YrhL</fullName>
    </submittedName>
</protein>
<feature type="transmembrane region" description="Helical" evidence="2">
    <location>
        <begin position="12"/>
        <end position="35"/>
    </location>
</feature>
<dbReference type="Proteomes" id="UP001240447">
    <property type="component" value="Unassembled WGS sequence"/>
</dbReference>
<feature type="transmembrane region" description="Helical" evidence="2">
    <location>
        <begin position="318"/>
        <end position="337"/>
    </location>
</feature>
<keyword evidence="2" id="KW-0472">Membrane</keyword>
<sequence>MTIENTELTRQFPALDTLRAVGAIAVVVTHVAFWAGAHGEPAPVGGLLARLDVGVALFFVLSGFLLSRQWIVRSQHGAGPPAAAAYFRKRALRIWPLYAVTVILALTFIEANQHRGPRDWVVALLLADIYVTDTLPDGLTQMWSLATEVAFYAVLPLIMLVMVPRGRPAGVARTCLVLLAMVALSVLWAVGVEDLVPGASGRAVGQWLPAYLSWFAVGIGLAVLEVRRGAGVLTPRVAQRLEALAARPGACWVVVLGLLLVASTPVAGPIMLVVPTATEAVTKNLLYAVIGGLVVFTGVFTETTGFRRVMTARAGRHLGHVSYGIFCIHLSVLHLIVHLTGYELFSGNMLGLLALTLVASTAAAEVLYRFVERPAMRIGGRGGRAAARPTATPSENSTR</sequence>
<dbReference type="PANTHER" id="PTHR23028:SF53">
    <property type="entry name" value="ACYL_TRANSF_3 DOMAIN-CONTAINING PROTEIN"/>
    <property type="match status" value="1"/>
</dbReference>
<feature type="transmembrane region" description="Helical" evidence="2">
    <location>
        <begin position="94"/>
        <end position="111"/>
    </location>
</feature>
<evidence type="ECO:0000313" key="4">
    <source>
        <dbReference type="EMBL" id="MDP9823452.1"/>
    </source>
</evidence>
<feature type="transmembrane region" description="Helical" evidence="2">
    <location>
        <begin position="211"/>
        <end position="230"/>
    </location>
</feature>
<gene>
    <name evidence="4" type="ORF">J2S59_003261</name>
</gene>
<feature type="region of interest" description="Disordered" evidence="1">
    <location>
        <begin position="380"/>
        <end position="399"/>
    </location>
</feature>
<dbReference type="InterPro" id="IPR002656">
    <property type="entry name" value="Acyl_transf_3_dom"/>
</dbReference>
<keyword evidence="5" id="KW-1185">Reference proteome</keyword>
<organism evidence="4 5">
    <name type="scientific">Nocardioides massiliensis</name>
    <dbReference type="NCBI Taxonomy" id="1325935"/>
    <lineage>
        <taxon>Bacteria</taxon>
        <taxon>Bacillati</taxon>
        <taxon>Actinomycetota</taxon>
        <taxon>Actinomycetes</taxon>
        <taxon>Propionibacteriales</taxon>
        <taxon>Nocardioidaceae</taxon>
        <taxon>Nocardioides</taxon>
    </lineage>
</organism>
<feature type="transmembrane region" description="Helical" evidence="2">
    <location>
        <begin position="285"/>
        <end position="306"/>
    </location>
</feature>
<feature type="transmembrane region" description="Helical" evidence="2">
    <location>
        <begin position="250"/>
        <end position="273"/>
    </location>
</feature>
<name>A0ABT9NSQ1_9ACTN</name>